<dbReference type="PROSITE" id="PS51257">
    <property type="entry name" value="PROKAR_LIPOPROTEIN"/>
    <property type="match status" value="1"/>
</dbReference>
<evidence type="ECO:0000313" key="9">
    <source>
        <dbReference type="Proteomes" id="UP000469185"/>
    </source>
</evidence>
<keyword evidence="2" id="KW-0201">Cytochrome c-type biogenesis</keyword>
<evidence type="ECO:0000256" key="3">
    <source>
        <dbReference type="ARBA" id="ARBA00022968"/>
    </source>
</evidence>
<dbReference type="GO" id="GO:0016491">
    <property type="term" value="F:oxidoreductase activity"/>
    <property type="evidence" value="ECO:0007669"/>
    <property type="project" value="InterPro"/>
</dbReference>
<dbReference type="GO" id="GO:0016209">
    <property type="term" value="F:antioxidant activity"/>
    <property type="evidence" value="ECO:0007669"/>
    <property type="project" value="InterPro"/>
</dbReference>
<keyword evidence="9" id="KW-1185">Reference proteome</keyword>
<sequence>MNAGKRLLAASLLLLGLAGCSDGQVTRDGDADNIGYIEGDGVVSIIPPEEREPAPDFGGELLADGGTFELAEAQGDVVVINVWGSWCPPCRKEAPDLQAVHEELADDGVRFIGVNTRDGQTETAALAFEREFGITYPSVFDPDGQALLAFRATLPPQAIPSTLVIDREGRMAARVLGPIGRASLRDLVSDIAAEDSSGG</sequence>
<dbReference type="Proteomes" id="UP000469185">
    <property type="component" value="Unassembled WGS sequence"/>
</dbReference>
<feature type="signal peptide" evidence="6">
    <location>
        <begin position="1"/>
        <end position="23"/>
    </location>
</feature>
<dbReference type="InterPro" id="IPR000866">
    <property type="entry name" value="AhpC/TSA"/>
</dbReference>
<keyword evidence="3" id="KW-0735">Signal-anchor</keyword>
<dbReference type="SUPFAM" id="SSF52833">
    <property type="entry name" value="Thioredoxin-like"/>
    <property type="match status" value="1"/>
</dbReference>
<comment type="caution">
    <text evidence="8">The sequence shown here is derived from an EMBL/GenBank/DDBJ whole genome shotgun (WGS) entry which is preliminary data.</text>
</comment>
<evidence type="ECO:0000256" key="5">
    <source>
        <dbReference type="ARBA" id="ARBA00023284"/>
    </source>
</evidence>
<reference evidence="8 9" key="1">
    <citation type="submission" date="2020-02" db="EMBL/GenBank/DDBJ databases">
        <authorList>
            <person name="Li X.-J."/>
            <person name="Feng X.-M."/>
        </authorList>
    </citation>
    <scope>NUCLEOTIDE SEQUENCE [LARGE SCALE GENOMIC DNA]</scope>
    <source>
        <strain evidence="8 9">CGMCC 4.7225</strain>
    </source>
</reference>
<keyword evidence="4" id="KW-1015">Disulfide bond</keyword>
<dbReference type="PANTHER" id="PTHR42852">
    <property type="entry name" value="THIOL:DISULFIDE INTERCHANGE PROTEIN DSBE"/>
    <property type="match status" value="1"/>
</dbReference>
<dbReference type="PROSITE" id="PS00194">
    <property type="entry name" value="THIOREDOXIN_1"/>
    <property type="match status" value="1"/>
</dbReference>
<evidence type="ECO:0000256" key="2">
    <source>
        <dbReference type="ARBA" id="ARBA00022748"/>
    </source>
</evidence>
<organism evidence="8 9">
    <name type="scientific">Phytoactinopolyspora alkaliphila</name>
    <dbReference type="NCBI Taxonomy" id="1783498"/>
    <lineage>
        <taxon>Bacteria</taxon>
        <taxon>Bacillati</taxon>
        <taxon>Actinomycetota</taxon>
        <taxon>Actinomycetes</taxon>
        <taxon>Jiangellales</taxon>
        <taxon>Jiangellaceae</taxon>
        <taxon>Phytoactinopolyspora</taxon>
    </lineage>
</organism>
<dbReference type="InterPro" id="IPR013766">
    <property type="entry name" value="Thioredoxin_domain"/>
</dbReference>
<dbReference type="AlphaFoldDB" id="A0A6N9YI39"/>
<dbReference type="RefSeq" id="WP_163816408.1">
    <property type="nucleotide sequence ID" value="NZ_JAAGOB010000002.1"/>
</dbReference>
<dbReference type="CDD" id="cd02966">
    <property type="entry name" value="TlpA_like_family"/>
    <property type="match status" value="1"/>
</dbReference>
<dbReference type="EMBL" id="JAAGOB010000002">
    <property type="protein sequence ID" value="NED94539.1"/>
    <property type="molecule type" value="Genomic_DNA"/>
</dbReference>
<dbReference type="PROSITE" id="PS51352">
    <property type="entry name" value="THIOREDOXIN_2"/>
    <property type="match status" value="1"/>
</dbReference>
<keyword evidence="5" id="KW-0676">Redox-active center</keyword>
<dbReference type="GO" id="GO:0030313">
    <property type="term" value="C:cell envelope"/>
    <property type="evidence" value="ECO:0007669"/>
    <property type="project" value="UniProtKB-SubCell"/>
</dbReference>
<evidence type="ECO:0000259" key="7">
    <source>
        <dbReference type="PROSITE" id="PS51352"/>
    </source>
</evidence>
<dbReference type="Gene3D" id="3.40.30.10">
    <property type="entry name" value="Glutaredoxin"/>
    <property type="match status" value="1"/>
</dbReference>
<dbReference type="InterPro" id="IPR050553">
    <property type="entry name" value="Thioredoxin_ResA/DsbE_sf"/>
</dbReference>
<evidence type="ECO:0000256" key="4">
    <source>
        <dbReference type="ARBA" id="ARBA00023157"/>
    </source>
</evidence>
<keyword evidence="3" id="KW-0812">Transmembrane</keyword>
<evidence type="ECO:0000256" key="6">
    <source>
        <dbReference type="SAM" id="SignalP"/>
    </source>
</evidence>
<name>A0A6N9YI39_9ACTN</name>
<accession>A0A6N9YI39</accession>
<comment type="subcellular location">
    <subcellularLocation>
        <location evidence="1">Cell envelope</location>
    </subcellularLocation>
</comment>
<protein>
    <submittedName>
        <fullName evidence="8">TlpA family protein disulfide reductase</fullName>
    </submittedName>
</protein>
<feature type="chain" id="PRO_5038525404" evidence="6">
    <location>
        <begin position="24"/>
        <end position="199"/>
    </location>
</feature>
<dbReference type="InterPro" id="IPR036249">
    <property type="entry name" value="Thioredoxin-like_sf"/>
</dbReference>
<dbReference type="GO" id="GO:0017004">
    <property type="term" value="P:cytochrome complex assembly"/>
    <property type="evidence" value="ECO:0007669"/>
    <property type="project" value="UniProtKB-KW"/>
</dbReference>
<dbReference type="Pfam" id="PF00578">
    <property type="entry name" value="AhpC-TSA"/>
    <property type="match status" value="1"/>
</dbReference>
<dbReference type="InterPro" id="IPR017937">
    <property type="entry name" value="Thioredoxin_CS"/>
</dbReference>
<proteinExistence type="predicted"/>
<evidence type="ECO:0000256" key="1">
    <source>
        <dbReference type="ARBA" id="ARBA00004196"/>
    </source>
</evidence>
<keyword evidence="6" id="KW-0732">Signal</keyword>
<gene>
    <name evidence="8" type="ORF">G1H11_04360</name>
</gene>
<evidence type="ECO:0000313" key="8">
    <source>
        <dbReference type="EMBL" id="NED94539.1"/>
    </source>
</evidence>
<dbReference type="PANTHER" id="PTHR42852:SF6">
    <property type="entry name" value="THIOL:DISULFIDE INTERCHANGE PROTEIN DSBE"/>
    <property type="match status" value="1"/>
</dbReference>
<feature type="domain" description="Thioredoxin" evidence="7">
    <location>
        <begin position="48"/>
        <end position="193"/>
    </location>
</feature>